<dbReference type="OrthoDB" id="1440774at2"/>
<protein>
    <submittedName>
        <fullName evidence="1">GLPGLI family protein</fullName>
    </submittedName>
</protein>
<reference evidence="1 2" key="1">
    <citation type="submission" date="2019-03" db="EMBL/GenBank/DDBJ databases">
        <title>Genomic Encyclopedia of Archaeal and Bacterial Type Strains, Phase II (KMG-II): from individual species to whole genera.</title>
        <authorList>
            <person name="Goeker M."/>
        </authorList>
    </citation>
    <scope>NUCLEOTIDE SEQUENCE [LARGE SCALE GENOMIC DNA]</scope>
    <source>
        <strain evidence="1 2">DSM 19035</strain>
    </source>
</reference>
<dbReference type="EMBL" id="SNYC01000003">
    <property type="protein sequence ID" value="TDQ11112.1"/>
    <property type="molecule type" value="Genomic_DNA"/>
</dbReference>
<dbReference type="NCBIfam" id="TIGR01200">
    <property type="entry name" value="GLPGLI"/>
    <property type="match status" value="1"/>
</dbReference>
<dbReference type="InterPro" id="IPR005901">
    <property type="entry name" value="GLPGLI"/>
</dbReference>
<sequence length="227" mass="25881">MIFFCSSSSRLCGQQLFIPTGKITFEKKVNLQRNLAGWNLSDETREKIKKYQISSWELSFNESSAIYFSESSANQLYSDYSSRTRVLKKTIIGEDYLLNDTIPHIDWKIMDEIRTISGYECRKAIGRIQDTIYVVAFYTDEILLKGGPEGFSGLPGMILGLAIPRYSTTWFATKVDALSNNAAQIVSPQKGKKIESEKDLSKLIELYSRYEGIKNEAVKKRIYGFTL</sequence>
<keyword evidence="2" id="KW-1185">Reference proteome</keyword>
<organism evidence="1 2">
    <name type="scientific">Pedobacter metabolipauper</name>
    <dbReference type="NCBI Taxonomy" id="425513"/>
    <lineage>
        <taxon>Bacteria</taxon>
        <taxon>Pseudomonadati</taxon>
        <taxon>Bacteroidota</taxon>
        <taxon>Sphingobacteriia</taxon>
        <taxon>Sphingobacteriales</taxon>
        <taxon>Sphingobacteriaceae</taxon>
        <taxon>Pedobacter</taxon>
    </lineage>
</organism>
<comment type="caution">
    <text evidence="1">The sequence shown here is derived from an EMBL/GenBank/DDBJ whole genome shotgun (WGS) entry which is preliminary data.</text>
</comment>
<dbReference type="Proteomes" id="UP000295620">
    <property type="component" value="Unassembled WGS sequence"/>
</dbReference>
<proteinExistence type="predicted"/>
<dbReference type="Pfam" id="PF09697">
    <property type="entry name" value="Porph_ging"/>
    <property type="match status" value="1"/>
</dbReference>
<gene>
    <name evidence="1" type="ORF">ATK78_0227</name>
</gene>
<evidence type="ECO:0000313" key="1">
    <source>
        <dbReference type="EMBL" id="TDQ11112.1"/>
    </source>
</evidence>
<dbReference type="AlphaFoldDB" id="A0A4R6SYJ7"/>
<evidence type="ECO:0000313" key="2">
    <source>
        <dbReference type="Proteomes" id="UP000295620"/>
    </source>
</evidence>
<accession>A0A4R6SYJ7</accession>
<name>A0A4R6SYJ7_9SPHI</name>